<dbReference type="AlphaFoldDB" id="A0A1R4H4F0"/>
<evidence type="ECO:0000313" key="2">
    <source>
        <dbReference type="EMBL" id="SJM91122.1"/>
    </source>
</evidence>
<dbReference type="EMBL" id="FUKJ01000118">
    <property type="protein sequence ID" value="SJM91122.1"/>
    <property type="molecule type" value="Genomic_DNA"/>
</dbReference>
<dbReference type="Pfam" id="PF01850">
    <property type="entry name" value="PIN"/>
    <property type="match status" value="1"/>
</dbReference>
<dbReference type="Proteomes" id="UP000195442">
    <property type="component" value="Unassembled WGS sequence"/>
</dbReference>
<dbReference type="OrthoDB" id="5624224at2"/>
<evidence type="ECO:0000259" key="1">
    <source>
        <dbReference type="Pfam" id="PF01850"/>
    </source>
</evidence>
<dbReference type="InterPro" id="IPR002716">
    <property type="entry name" value="PIN_dom"/>
</dbReference>
<dbReference type="InterPro" id="IPR029060">
    <property type="entry name" value="PIN-like_dom_sf"/>
</dbReference>
<reference evidence="3" key="1">
    <citation type="submission" date="2017-02" db="EMBL/GenBank/DDBJ databases">
        <authorList>
            <person name="Daims H."/>
        </authorList>
    </citation>
    <scope>NUCLEOTIDE SEQUENCE [LARGE SCALE GENOMIC DNA]</scope>
</reference>
<feature type="domain" description="PIN" evidence="1">
    <location>
        <begin position="42"/>
        <end position="122"/>
    </location>
</feature>
<sequence>MRIYLDMCCFNRPYDDQTQSRIRIETEAKIIIQQKIKNAECELLWSSILDFECAKNPFEEHRIAILNWRSIASAMEMVNESVLERATSLMACGVGKYDALHVACSIVGGAELFVTTDDRLLKRLRADDDVVAMLPQDALAFLEKWYEN</sequence>
<dbReference type="RefSeq" id="WP_087146403.1">
    <property type="nucleotide sequence ID" value="NZ_FUKJ01000118.1"/>
</dbReference>
<evidence type="ECO:0000313" key="3">
    <source>
        <dbReference type="Proteomes" id="UP000195442"/>
    </source>
</evidence>
<keyword evidence="3" id="KW-1185">Reference proteome</keyword>
<protein>
    <recommendedName>
        <fullName evidence="1">PIN domain-containing protein</fullName>
    </recommendedName>
</protein>
<gene>
    <name evidence="2" type="ORF">CRENPOLYSF2_2040004</name>
</gene>
<organism evidence="2 3">
    <name type="scientific">Crenothrix polyspora</name>
    <dbReference type="NCBI Taxonomy" id="360316"/>
    <lineage>
        <taxon>Bacteria</taxon>
        <taxon>Pseudomonadati</taxon>
        <taxon>Pseudomonadota</taxon>
        <taxon>Gammaproteobacteria</taxon>
        <taxon>Methylococcales</taxon>
        <taxon>Crenotrichaceae</taxon>
        <taxon>Crenothrix</taxon>
    </lineage>
</organism>
<dbReference type="SUPFAM" id="SSF88723">
    <property type="entry name" value="PIN domain-like"/>
    <property type="match status" value="1"/>
</dbReference>
<name>A0A1R4H4F0_9GAMM</name>
<accession>A0A1R4H4F0</accession>
<proteinExistence type="predicted"/>